<dbReference type="AlphaFoldDB" id="A0AAV7HWT9"/>
<feature type="compositionally biased region" description="Polar residues" evidence="1">
    <location>
        <begin position="99"/>
        <end position="110"/>
    </location>
</feature>
<keyword evidence="4" id="KW-1185">Reference proteome</keyword>
<dbReference type="PANTHER" id="PTHR21398">
    <property type="entry name" value="AGAP007094-PA"/>
    <property type="match status" value="1"/>
</dbReference>
<dbReference type="InterPro" id="IPR006631">
    <property type="entry name" value="DM4_12"/>
</dbReference>
<dbReference type="PANTHER" id="PTHR21398:SF21">
    <property type="entry name" value="AGAP004005-PA"/>
    <property type="match status" value="1"/>
</dbReference>
<evidence type="ECO:0000256" key="1">
    <source>
        <dbReference type="SAM" id="MobiDB-lite"/>
    </source>
</evidence>
<protein>
    <submittedName>
        <fullName evidence="3">Uncharacterized protein</fullName>
    </submittedName>
</protein>
<keyword evidence="2" id="KW-1133">Transmembrane helix</keyword>
<accession>A0AAV7HWT9</accession>
<keyword evidence="2" id="KW-0472">Membrane</keyword>
<reference evidence="3 4" key="1">
    <citation type="journal article" date="2021" name="J. Hered.">
        <title>A chromosome-level genome assembly of the parasitoid wasp, Cotesia glomerata (Hymenoptera: Braconidae).</title>
        <authorList>
            <person name="Pinto B.J."/>
            <person name="Weis J.J."/>
            <person name="Gamble T."/>
            <person name="Ode P.J."/>
            <person name="Paul R."/>
            <person name="Zaspel J.M."/>
        </authorList>
    </citation>
    <scope>NUCLEOTIDE SEQUENCE [LARGE SCALE GENOMIC DNA]</scope>
    <source>
        <strain evidence="3">CgM1</strain>
    </source>
</reference>
<evidence type="ECO:0000256" key="2">
    <source>
        <dbReference type="SAM" id="Phobius"/>
    </source>
</evidence>
<feature type="region of interest" description="Disordered" evidence="1">
    <location>
        <begin position="95"/>
        <end position="115"/>
    </location>
</feature>
<sequence>MNSQYAVFVNYLIILIANLKFVVANSYDLKELLRQKRYLVYPNPLDSETKVQVLFGLGLPMESEVSVILGYVLKCNYNLPYNSSSFSGPTYLNRHQRDAYNNNDNDNSGKITRERNKNNVKSFKIKSQQSLSRWDLYRILESALGSFGSPGKVCLLRAVCEAAELPFDRSHGLLGELLHTFLSPSSTSEYPDVYEDRQYLTAENIGKNSLNKQSKVSVNGDTKIRKRYLVHPPPSDWAATKMQLIAGLGLPMDVDVSTIIGYVVKFNYDLPYNASDLTEPYIRYQRSTFYQNPEGFSSRWKIYRMIESTLVVFSSGRSCLLRVICETAAVPFSRSQGILPQLIHILLTPSLTDEKYLEHTDQEFRAAEFKGRKYPNDCHKIFPDCIESPLDYFTERVVNRVYGKERQVLRFKCSCTSLTLLNSLLYLAFVQEEGNKSYLKDLTD</sequence>
<proteinExistence type="predicted"/>
<name>A0AAV7HWT9_COTGL</name>
<comment type="caution">
    <text evidence="3">The sequence shown here is derived from an EMBL/GenBank/DDBJ whole genome shotgun (WGS) entry which is preliminary data.</text>
</comment>
<dbReference type="Proteomes" id="UP000826195">
    <property type="component" value="Unassembled WGS sequence"/>
</dbReference>
<dbReference type="Pfam" id="PF07841">
    <property type="entry name" value="DM4_12"/>
    <property type="match status" value="2"/>
</dbReference>
<feature type="transmembrane region" description="Helical" evidence="2">
    <location>
        <begin position="6"/>
        <end position="27"/>
    </location>
</feature>
<gene>
    <name evidence="3" type="ORF">KQX54_009764</name>
</gene>
<dbReference type="EMBL" id="JAHXZJ010001864">
    <property type="protein sequence ID" value="KAH0549498.1"/>
    <property type="molecule type" value="Genomic_DNA"/>
</dbReference>
<evidence type="ECO:0000313" key="3">
    <source>
        <dbReference type="EMBL" id="KAH0549498.1"/>
    </source>
</evidence>
<evidence type="ECO:0000313" key="4">
    <source>
        <dbReference type="Proteomes" id="UP000826195"/>
    </source>
</evidence>
<dbReference type="SMART" id="SM00718">
    <property type="entry name" value="DM4_12"/>
    <property type="match status" value="2"/>
</dbReference>
<keyword evidence="2" id="KW-0812">Transmembrane</keyword>
<organism evidence="3 4">
    <name type="scientific">Cotesia glomerata</name>
    <name type="common">Lepidopteran parasitic wasp</name>
    <name type="synonym">Apanteles glomeratus</name>
    <dbReference type="NCBI Taxonomy" id="32391"/>
    <lineage>
        <taxon>Eukaryota</taxon>
        <taxon>Metazoa</taxon>
        <taxon>Ecdysozoa</taxon>
        <taxon>Arthropoda</taxon>
        <taxon>Hexapoda</taxon>
        <taxon>Insecta</taxon>
        <taxon>Pterygota</taxon>
        <taxon>Neoptera</taxon>
        <taxon>Endopterygota</taxon>
        <taxon>Hymenoptera</taxon>
        <taxon>Apocrita</taxon>
        <taxon>Ichneumonoidea</taxon>
        <taxon>Braconidae</taxon>
        <taxon>Microgastrinae</taxon>
        <taxon>Cotesia</taxon>
    </lineage>
</organism>